<comment type="caution">
    <text evidence="1">The sequence shown here is derived from an EMBL/GenBank/DDBJ whole genome shotgun (WGS) entry which is preliminary data.</text>
</comment>
<evidence type="ECO:0000313" key="1">
    <source>
        <dbReference type="EMBL" id="MEE2002284.1"/>
    </source>
</evidence>
<accession>A0ABU7J798</accession>
<name>A0ABU7J798_9GAMM</name>
<reference evidence="1 2" key="1">
    <citation type="submission" date="2023-07" db="EMBL/GenBank/DDBJ databases">
        <title>Alkalimonas sp., MEB108 novel, alkaliphilic bacterium isolated from Lonar Lake, India.</title>
        <authorList>
            <person name="Joshi A."/>
            <person name="Thite S."/>
        </authorList>
    </citation>
    <scope>NUCLEOTIDE SEQUENCE [LARGE SCALE GENOMIC DNA]</scope>
    <source>
        <strain evidence="1 2">MEB108</strain>
    </source>
</reference>
<protein>
    <submittedName>
        <fullName evidence="1">DUF6364 family protein</fullName>
    </submittedName>
</protein>
<sequence length="81" mass="9531">MEQTSTKLTIRLPSQDVDFAKSYSQRHGITVTEMIDRYLRRLRALEQYTPSVELEQISGLVPEQVDARQLYRDHLLDKHSQ</sequence>
<dbReference type="Proteomes" id="UP001336314">
    <property type="component" value="Unassembled WGS sequence"/>
</dbReference>
<dbReference type="InterPro" id="IPR045944">
    <property type="entry name" value="DUF6364"/>
</dbReference>
<dbReference type="EMBL" id="JAUHLI010000012">
    <property type="protein sequence ID" value="MEE2002284.1"/>
    <property type="molecule type" value="Genomic_DNA"/>
</dbReference>
<evidence type="ECO:0000313" key="2">
    <source>
        <dbReference type="Proteomes" id="UP001336314"/>
    </source>
</evidence>
<gene>
    <name evidence="1" type="ORF">QWY20_12550</name>
</gene>
<organism evidence="1 2">
    <name type="scientific">Alkalimonas cellulosilytica</name>
    <dbReference type="NCBI Taxonomy" id="3058395"/>
    <lineage>
        <taxon>Bacteria</taxon>
        <taxon>Pseudomonadati</taxon>
        <taxon>Pseudomonadota</taxon>
        <taxon>Gammaproteobacteria</taxon>
        <taxon>Alkalimonas</taxon>
    </lineage>
</organism>
<keyword evidence="2" id="KW-1185">Reference proteome</keyword>
<proteinExistence type="predicted"/>
<dbReference type="Pfam" id="PF19891">
    <property type="entry name" value="DUF6364"/>
    <property type="match status" value="1"/>
</dbReference>